<dbReference type="SUPFAM" id="SSF51971">
    <property type="entry name" value="Nucleotide-binding domain"/>
    <property type="match status" value="1"/>
</dbReference>
<keyword evidence="1" id="KW-1133">Transmembrane helix</keyword>
<evidence type="ECO:0000313" key="3">
    <source>
        <dbReference type="Proteomes" id="UP000265520"/>
    </source>
</evidence>
<feature type="non-terminal residue" evidence="2">
    <location>
        <position position="25"/>
    </location>
</feature>
<organism evidence="2 3">
    <name type="scientific">Trifolium medium</name>
    <dbReference type="NCBI Taxonomy" id="97028"/>
    <lineage>
        <taxon>Eukaryota</taxon>
        <taxon>Viridiplantae</taxon>
        <taxon>Streptophyta</taxon>
        <taxon>Embryophyta</taxon>
        <taxon>Tracheophyta</taxon>
        <taxon>Spermatophyta</taxon>
        <taxon>Magnoliopsida</taxon>
        <taxon>eudicotyledons</taxon>
        <taxon>Gunneridae</taxon>
        <taxon>Pentapetalae</taxon>
        <taxon>rosids</taxon>
        <taxon>fabids</taxon>
        <taxon>Fabales</taxon>
        <taxon>Fabaceae</taxon>
        <taxon>Papilionoideae</taxon>
        <taxon>50 kb inversion clade</taxon>
        <taxon>NPAAA clade</taxon>
        <taxon>Hologalegina</taxon>
        <taxon>IRL clade</taxon>
        <taxon>Trifolieae</taxon>
        <taxon>Trifolium</taxon>
    </lineage>
</organism>
<feature type="transmembrane region" description="Helical" evidence="1">
    <location>
        <begin position="7"/>
        <end position="24"/>
    </location>
</feature>
<keyword evidence="1" id="KW-0812">Transmembrane</keyword>
<evidence type="ECO:0000313" key="2">
    <source>
        <dbReference type="EMBL" id="MCI48868.1"/>
    </source>
</evidence>
<name>A0A392SIZ4_9FABA</name>
<dbReference type="InterPro" id="IPR036188">
    <property type="entry name" value="FAD/NAD-bd_sf"/>
</dbReference>
<comment type="caution">
    <text evidence="2">The sequence shown here is derived from an EMBL/GenBank/DDBJ whole genome shotgun (WGS) entry which is preliminary data.</text>
</comment>
<dbReference type="Proteomes" id="UP000265520">
    <property type="component" value="Unassembled WGS sequence"/>
</dbReference>
<evidence type="ECO:0000256" key="1">
    <source>
        <dbReference type="SAM" id="Phobius"/>
    </source>
</evidence>
<dbReference type="EMBL" id="LXQA010392613">
    <property type="protein sequence ID" value="MCI48868.1"/>
    <property type="molecule type" value="Genomic_DNA"/>
</dbReference>
<evidence type="ECO:0008006" key="4">
    <source>
        <dbReference type="Google" id="ProtNLM"/>
    </source>
</evidence>
<keyword evidence="1" id="KW-0472">Membrane</keyword>
<dbReference type="Gene3D" id="3.50.50.60">
    <property type="entry name" value="FAD/NAD(P)-binding domain"/>
    <property type="match status" value="1"/>
</dbReference>
<reference evidence="2 3" key="1">
    <citation type="journal article" date="2018" name="Front. Plant Sci.">
        <title>Red Clover (Trifolium pratense) and Zigzag Clover (T. medium) - A Picture of Genomic Similarities and Differences.</title>
        <authorList>
            <person name="Dluhosova J."/>
            <person name="Istvanek J."/>
            <person name="Nedelnik J."/>
            <person name="Repkova J."/>
        </authorList>
    </citation>
    <scope>NUCLEOTIDE SEQUENCE [LARGE SCALE GENOMIC DNA]</scope>
    <source>
        <strain evidence="3">cv. 10/8</strain>
        <tissue evidence="2">Leaf</tissue>
    </source>
</reference>
<accession>A0A392SIZ4</accession>
<dbReference type="AlphaFoldDB" id="A0A392SIZ4"/>
<proteinExistence type="predicted"/>
<keyword evidence="3" id="KW-1185">Reference proteome</keyword>
<sequence>MADSPKKVVVCGGGVIGVCTAYFLA</sequence>
<protein>
    <recommendedName>
        <fullName evidence="4">FAD dependent oxidoreductase domain-containing protein</fullName>
    </recommendedName>
</protein>